<feature type="compositionally biased region" description="Basic and acidic residues" evidence="1">
    <location>
        <begin position="252"/>
        <end position="269"/>
    </location>
</feature>
<feature type="region of interest" description="Disordered" evidence="1">
    <location>
        <begin position="1"/>
        <end position="24"/>
    </location>
</feature>
<evidence type="ECO:0000313" key="2">
    <source>
        <dbReference type="EMBL" id="JAT39969.1"/>
    </source>
</evidence>
<feature type="compositionally biased region" description="Basic residues" evidence="1">
    <location>
        <begin position="150"/>
        <end position="164"/>
    </location>
</feature>
<name>A0A1B6MVN4_9HEMI</name>
<accession>A0A1B6MVN4</accession>
<feature type="compositionally biased region" description="Polar residues" evidence="1">
    <location>
        <begin position="216"/>
        <end position="230"/>
    </location>
</feature>
<sequence>RENTYSSHHNLDSPNKNFKIHNSSVNNEKVKEINITISAKKQSSDKAPDFSVGENSLPEANFEIQSLPFKTKNEVDVYSFKKSMSNLFPASTRKSQSRSQSKNSIVSKPSSDVERNPSKANKKRMSQSSRKSTKIQKSPSKISFSNVFKARPKSNRKPSKKHSSRTSLDNDKQSQSSMGSRIKKNPSIINRFFRRSRQNKSKETSKSELQGADRSSVVSTKQPKSLNMSSTKDDSSEQMFPASMPKSVSGYFEEHSSSQETVVRERNLGKQETPQFKPKLSKQSEKENQNHKSTDSGAKILPSKEFKPTPNYQDPTKKFKPAPNYQDETKQFKPAPNYRDQSQLTYSVRLSKEKRRTAEMCSIPSTLTIIDKILSPSCHNVFSMEENIVSEHKFNGIEMYGKMHEVHVHPKPSTNQFHGVNIQNNVLRNNYSSSKSQDFFMNRNTHYGQNLIDYHREIPITRSVQLISDNSSHIDWKNVAFEIKKCSL</sequence>
<reference evidence="2" key="1">
    <citation type="submission" date="2015-11" db="EMBL/GenBank/DDBJ databases">
        <title>De novo transcriptome assembly of four potential Pierce s Disease insect vectors from Arizona vineyards.</title>
        <authorList>
            <person name="Tassone E.E."/>
        </authorList>
    </citation>
    <scope>NUCLEOTIDE SEQUENCE</scope>
</reference>
<proteinExistence type="predicted"/>
<feature type="compositionally biased region" description="Low complexity" evidence="1">
    <location>
        <begin position="91"/>
        <end position="108"/>
    </location>
</feature>
<feature type="region of interest" description="Disordered" evidence="1">
    <location>
        <begin position="89"/>
        <end position="345"/>
    </location>
</feature>
<gene>
    <name evidence="2" type="ORF">g.9407</name>
</gene>
<organism evidence="2">
    <name type="scientific">Graphocephala atropunctata</name>
    <dbReference type="NCBI Taxonomy" id="36148"/>
    <lineage>
        <taxon>Eukaryota</taxon>
        <taxon>Metazoa</taxon>
        <taxon>Ecdysozoa</taxon>
        <taxon>Arthropoda</taxon>
        <taxon>Hexapoda</taxon>
        <taxon>Insecta</taxon>
        <taxon>Pterygota</taxon>
        <taxon>Neoptera</taxon>
        <taxon>Paraneoptera</taxon>
        <taxon>Hemiptera</taxon>
        <taxon>Auchenorrhyncha</taxon>
        <taxon>Membracoidea</taxon>
        <taxon>Cicadellidae</taxon>
        <taxon>Cicadellinae</taxon>
        <taxon>Cicadellini</taxon>
        <taxon>Graphocephala</taxon>
    </lineage>
</organism>
<feature type="compositionally biased region" description="Basic and acidic residues" evidence="1">
    <location>
        <begin position="282"/>
        <end position="294"/>
    </location>
</feature>
<protein>
    <submittedName>
        <fullName evidence="2">Uncharacterized protein</fullName>
    </submittedName>
</protein>
<feature type="compositionally biased region" description="Polar residues" evidence="1">
    <location>
        <begin position="126"/>
        <end position="146"/>
    </location>
</feature>
<dbReference type="EMBL" id="GEBQ01000008">
    <property type="protein sequence ID" value="JAT39969.1"/>
    <property type="molecule type" value="Transcribed_RNA"/>
</dbReference>
<evidence type="ECO:0000256" key="1">
    <source>
        <dbReference type="SAM" id="MobiDB-lite"/>
    </source>
</evidence>
<dbReference type="AlphaFoldDB" id="A0A1B6MVN4"/>
<feature type="non-terminal residue" evidence="2">
    <location>
        <position position="1"/>
    </location>
</feature>